<name>A0A382VDC7_9ZZZZ</name>
<evidence type="ECO:0000313" key="3">
    <source>
        <dbReference type="EMBL" id="SVD44503.1"/>
    </source>
</evidence>
<dbReference type="GO" id="GO:0031564">
    <property type="term" value="P:transcription antitermination"/>
    <property type="evidence" value="ECO:0007669"/>
    <property type="project" value="InterPro"/>
</dbReference>
<reference evidence="3" key="1">
    <citation type="submission" date="2018-05" db="EMBL/GenBank/DDBJ databases">
        <authorList>
            <person name="Lanie J.A."/>
            <person name="Ng W.-L."/>
            <person name="Kazmierczak K.M."/>
            <person name="Andrzejewski T.M."/>
            <person name="Davidsen T.M."/>
            <person name="Wayne K.J."/>
            <person name="Tettelin H."/>
            <person name="Glass J.I."/>
            <person name="Rusch D."/>
            <person name="Podicherti R."/>
            <person name="Tsui H.-C.T."/>
            <person name="Winkler M.E."/>
        </authorList>
    </citation>
    <scope>NUCLEOTIDE SEQUENCE</scope>
</reference>
<dbReference type="EMBL" id="UINC01151101">
    <property type="protein sequence ID" value="SVD44503.1"/>
    <property type="molecule type" value="Genomic_DNA"/>
</dbReference>
<dbReference type="SUPFAM" id="SSF69705">
    <property type="entry name" value="Transcription factor NusA, N-terminal domain"/>
    <property type="match status" value="1"/>
</dbReference>
<dbReference type="GO" id="GO:0005829">
    <property type="term" value="C:cytosol"/>
    <property type="evidence" value="ECO:0007669"/>
    <property type="project" value="TreeGrafter"/>
</dbReference>
<dbReference type="PANTHER" id="PTHR22648">
    <property type="entry name" value="TRANSCRIPTION TERMINATION FACTOR NUSA"/>
    <property type="match status" value="1"/>
</dbReference>
<dbReference type="InterPro" id="IPR012340">
    <property type="entry name" value="NA-bd_OB-fold"/>
</dbReference>
<evidence type="ECO:0000259" key="2">
    <source>
        <dbReference type="PROSITE" id="PS50126"/>
    </source>
</evidence>
<gene>
    <name evidence="3" type="ORF">METZ01_LOCUS397357</name>
</gene>
<dbReference type="InterPro" id="IPR036555">
    <property type="entry name" value="NusA_N_sf"/>
</dbReference>
<dbReference type="PANTHER" id="PTHR22648:SF0">
    <property type="entry name" value="TRANSCRIPTION TERMINATION_ANTITERMINATION PROTEIN NUSA"/>
    <property type="match status" value="1"/>
</dbReference>
<dbReference type="Pfam" id="PF08529">
    <property type="entry name" value="NusA_N"/>
    <property type="match status" value="1"/>
</dbReference>
<evidence type="ECO:0000256" key="1">
    <source>
        <dbReference type="ARBA" id="ARBA00022884"/>
    </source>
</evidence>
<dbReference type="GO" id="GO:0003700">
    <property type="term" value="F:DNA-binding transcription factor activity"/>
    <property type="evidence" value="ECO:0007669"/>
    <property type="project" value="InterPro"/>
</dbReference>
<dbReference type="InterPro" id="IPR030842">
    <property type="entry name" value="TF_NusA_bacterial"/>
</dbReference>
<protein>
    <recommendedName>
        <fullName evidence="2">S1 motif domain-containing protein</fullName>
    </recommendedName>
</protein>
<dbReference type="SUPFAM" id="SSF50249">
    <property type="entry name" value="Nucleic acid-binding proteins"/>
    <property type="match status" value="1"/>
</dbReference>
<organism evidence="3">
    <name type="scientific">marine metagenome</name>
    <dbReference type="NCBI Taxonomy" id="408172"/>
    <lineage>
        <taxon>unclassified sequences</taxon>
        <taxon>metagenomes</taxon>
        <taxon>ecological metagenomes</taxon>
    </lineage>
</organism>
<dbReference type="InterPro" id="IPR013735">
    <property type="entry name" value="TF_NusA_N"/>
</dbReference>
<dbReference type="CDD" id="cd04455">
    <property type="entry name" value="S1_NusA"/>
    <property type="match status" value="1"/>
</dbReference>
<dbReference type="PROSITE" id="PS50126">
    <property type="entry name" value="S1"/>
    <property type="match status" value="1"/>
</dbReference>
<feature type="domain" description="S1 motif" evidence="2">
    <location>
        <begin position="135"/>
        <end position="199"/>
    </location>
</feature>
<accession>A0A382VDC7</accession>
<dbReference type="AlphaFoldDB" id="A0A382VDC7"/>
<dbReference type="SMART" id="SM00316">
    <property type="entry name" value="S1"/>
    <property type="match status" value="1"/>
</dbReference>
<dbReference type="InterPro" id="IPR003029">
    <property type="entry name" value="S1_domain"/>
</dbReference>
<dbReference type="GO" id="GO:0003723">
    <property type="term" value="F:RNA binding"/>
    <property type="evidence" value="ECO:0007669"/>
    <property type="project" value="UniProtKB-KW"/>
</dbReference>
<dbReference type="GO" id="GO:0006353">
    <property type="term" value="P:DNA-templated transcription termination"/>
    <property type="evidence" value="ECO:0007669"/>
    <property type="project" value="InterPro"/>
</dbReference>
<dbReference type="Gene3D" id="2.40.50.140">
    <property type="entry name" value="Nucleic acid-binding proteins"/>
    <property type="match status" value="1"/>
</dbReference>
<sequence length="199" mass="22190">MSIEILTALEYMEKEKGIDRADMISTISSALVNAAEKSINVGQEIRVEISPKTGEVSAWVLLEVVDSISDSKRQIHVEKAQDYIDNPRVGQFVEKPIDPSALGRIAAQTAKQSIMQRIRQHEKERIHEDYKDQVGQVVSGIVRRREKGDLVVEVGKAEAILPGRERVPGEDYAPGEPIRCLLLDLDIANRGPELVLSRK</sequence>
<feature type="non-terminal residue" evidence="3">
    <location>
        <position position="199"/>
    </location>
</feature>
<proteinExistence type="predicted"/>
<dbReference type="Gene3D" id="3.30.1480.10">
    <property type="entry name" value="NusA, N-terminal domain"/>
    <property type="match status" value="1"/>
</dbReference>
<keyword evidence="1" id="KW-0694">RNA-binding</keyword>